<dbReference type="RefSeq" id="YP_009282114.1">
    <property type="nucleotide sequence ID" value="NC_031034.1"/>
</dbReference>
<reference evidence="2" key="1">
    <citation type="submission" date="2016-04" db="EMBL/GenBank/DDBJ databases">
        <authorList>
            <person name="Adebesin M.O."/>
            <person name="Ahama K."/>
            <person name="Alekasir E.M."/>
            <person name="Ali S."/>
            <person name="Aligholizadeh E."/>
            <person name="Allison J.M."/>
            <person name="Alzaher A."/>
            <person name="Andaya C.D."/>
            <person name="Asfaw S."/>
            <person name="Bansal N."/>
            <person name="Beauchard M.A."/>
            <person name="Betancourt K.A."/>
            <person name="Bhatia B."/>
            <person name="Boretti N.A."/>
            <person name="Brondi J.N."/>
            <person name="Byrd C.E."/>
            <person name="Cao A."/>
            <person name="Cardosa E.A."/>
            <person name="Carter A."/>
            <person name="Chen S."/>
            <person name="Chen Y."/>
            <person name="Clara V.K."/>
            <person name="Cobuzzi M."/>
            <person name="Conn O.L."/>
            <person name="Crosby I.A."/>
            <person name="Daly S.B."/>
            <person name="Depaz I.X."/>
            <person name="Dhaurali S."/>
            <person name="Dowdy K.M."/>
            <person name="Edokobi N.B."/>
            <person name="Ekanayake A.B."/>
            <person name="Ekekwe S.O."/>
            <person name="Emond M.A."/>
            <person name="Endres L."/>
            <person name="Eng S."/>
            <person name="Felkoski S.A."/>
            <person name="Gant C.D."/>
            <person name="Gaskin B."/>
            <person name="Gondal S."/>
            <person name="Gutmann J."/>
            <person name="Ha T.-A."/>
            <person name="Habteyes H."/>
            <person name="Hariri O."/>
            <person name="Healey R.M."/>
            <person name="Heins J.L."/>
            <person name="Henderson A.L."/>
            <person name="Hernandez F.M."/>
            <person name="Hoang P.T."/>
            <person name="Hope K.T."/>
            <person name="Husna A."/>
            <person name="Hussain A."/>
            <person name="Imani O."/>
            <person name="Jackson N.L."/>
            <person name="Jacob V.M."/>
            <person name="Kang C."/>
            <person name="Kantov R.M."/>
            <person name="Kavuru S."/>
            <person name="Kerr M.S."/>
            <person name="Khan O.A."/>
            <person name="Khan T.M."/>
            <person name="King T."/>
            <person name="Kulkarni R."/>
            <person name="Li A."/>
            <person name="Maczka C."/>
            <person name="Maisonet E."/>
            <person name="Majethia P.M."/>
            <person name="Malik D.A."/>
            <person name="Mariam A."/>
            <person name="Marquess E.B."/>
            <person name="Mattison J."/>
            <person name="Mcdonald N."/>
            <person name="Mehr S."/>
            <person name="Mengers S.R."/>
            <person name="Michaels D.P."/>
            <person name="Mondal S."/>
            <person name="Monney D.B."/>
            <person name="Nakhleh S.I."/>
            <person name="Ndubuizu N.C."/>
            <person name="Nguyen A.H."/>
            <person name="Nguyen K.M."/>
            <person name="Nguyen M.T."/>
            <person name="Nicholas M.L."/>
            <person name="Nimalan J.P."/>
            <person name="O'Connell R.A."/>
            <person name="Odoi E."/>
            <person name="Ojo L."/>
            <person name="Okoye A.E."/>
            <person name="Olateru-Olagbegi O."/>
            <person name="Osei K.V."/>
            <person name="Osei-Tutu A."/>
            <person name="Palilla A.M."/>
            <person name="Pancholi S."/>
            <person name="Park J.H."/>
            <person name="Patel K."/>
            <person name="Patel P."/>
            <person name="Pennington E."/>
            <person name="Peterson R.E."/>
            <person name="Pon J."/>
            <person name="Pourkarim H."/>
            <person name="Reed M.L."/>
            <person name="Rottman V."/>
            <person name="Salazar J."/>
            <person name="Samet S."/>
            <person name="Sendze O."/>
            <person name="Stelmack M.A."/>
            <person name="Stinnett R."/>
            <person name="Tchouaga A.L."/>
            <person name="Thompson E.M."/>
            <person name="Tran N.G."/>
            <person name="Truong T."/>
            <person name="Udo J.A."/>
            <person name="Verona L.T."/>
            <person name="Vu T.-Q."/>
            <person name="Wade J."/>
            <person name="Wang N.Q."/>
            <person name="Waters Z.M."/>
            <person name="Wellman R.J."/>
            <person name="Woldegabreal S."/>
            <person name="Yee A.C."/>
            <person name="Yirefu M."/>
            <person name="Zahangir S."/>
            <person name="Zhai Y."/>
            <person name="Devine C.L."/>
            <person name="Liao K."/>
            <person name="Prasad P.K."/>
            <person name="Ruthenberg K.J."/>
            <person name="Shonk J.A."/>
            <person name="Way M."/>
            <person name="Yousufi H.K."/>
            <person name="Cao L."/>
            <person name="Fox J."/>
            <person name="Hobbs E."/>
            <person name="Kilic S."/>
            <person name="Nunn R."/>
            <person name="Patel R."/>
            <person name="Rubenstein M."/>
            <person name="Cresawn S.G."/>
            <person name="Russell D.A."/>
            <person name="Pope W.H."/>
            <person name="Jacobs-Sera D."/>
            <person name="Hendrix R.W."/>
            <person name="Hatfull G.F."/>
            <person name="Erill I."/>
            <person name="Caruso S.M."/>
        </authorList>
    </citation>
    <scope>NUCLEOTIDE SEQUENCE [LARGE SCALE GENOMIC DNA]</scope>
</reference>
<evidence type="ECO:0000313" key="1">
    <source>
        <dbReference type="EMBL" id="ANH50580.1"/>
    </source>
</evidence>
<organism evidence="1 2">
    <name type="scientific">Bacillus phage SalinJah</name>
    <dbReference type="NCBI Taxonomy" id="1837830"/>
    <lineage>
        <taxon>Viruses</taxon>
        <taxon>Duplodnaviria</taxon>
        <taxon>Heunggongvirae</taxon>
        <taxon>Uroviricota</taxon>
        <taxon>Caudoviricetes</taxon>
        <taxon>Herelleviridae</taxon>
        <taxon>Bastillevirinae</taxon>
        <taxon>Wphvirus</taxon>
        <taxon>Wphvirus BPS13</taxon>
    </lineage>
</organism>
<proteinExistence type="predicted"/>
<protein>
    <submittedName>
        <fullName evidence="1">Uncharacterized protein</fullName>
    </submittedName>
</protein>
<dbReference type="GeneID" id="29059832"/>
<evidence type="ECO:0000313" key="2">
    <source>
        <dbReference type="Proteomes" id="UP000203219"/>
    </source>
</evidence>
<dbReference type="EMBL" id="KX011169">
    <property type="protein sequence ID" value="ANH50580.1"/>
    <property type="molecule type" value="Genomic_DNA"/>
</dbReference>
<sequence length="131" mass="14550">MSDELKVVEEYKGETLNIGDGDTKMELTSDPSNSPQISILLKDLTDGESACIVLDEKQTHMTISLLLGSNYGKTYTIPDLPNITDDALMDLLERRKAEKLKKAEEELFKALNVAYNAGMTIEDIQYAASNF</sequence>
<gene>
    <name evidence="1" type="ORF">SALINJAH_160</name>
</gene>
<dbReference type="Proteomes" id="UP000203219">
    <property type="component" value="Segment"/>
</dbReference>
<dbReference type="KEGG" id="vg:29059832"/>
<name>A0A173GBF0_9CAUD</name>
<accession>A0A173GBF0</accession>